<dbReference type="AlphaFoldDB" id="A0A832MIP3"/>
<dbReference type="InterPro" id="IPR007438">
    <property type="entry name" value="DUF488"/>
</dbReference>
<dbReference type="PIRSF" id="PIRSF024492">
    <property type="entry name" value="UCP024492"/>
    <property type="match status" value="1"/>
</dbReference>
<proteinExistence type="predicted"/>
<name>A0A832MIP3_UNCEI</name>
<accession>A0A832MIP3</accession>
<dbReference type="InterPro" id="IPR014519">
    <property type="entry name" value="UCP024492"/>
</dbReference>
<dbReference type="Pfam" id="PF04343">
    <property type="entry name" value="DUF488"/>
    <property type="match status" value="1"/>
</dbReference>
<dbReference type="PANTHER" id="PTHR39337">
    <property type="entry name" value="BLR5642 PROTEIN"/>
    <property type="match status" value="1"/>
</dbReference>
<protein>
    <submittedName>
        <fullName evidence="1">DUF488 domain-containing protein</fullName>
    </submittedName>
</protein>
<comment type="caution">
    <text evidence="1">The sequence shown here is derived from an EMBL/GenBank/DDBJ whole genome shotgun (WGS) entry which is preliminary data.</text>
</comment>
<evidence type="ECO:0000313" key="1">
    <source>
        <dbReference type="EMBL" id="HGZ42110.1"/>
    </source>
</evidence>
<organism evidence="1">
    <name type="scientific">Eiseniibacteriota bacterium</name>
    <dbReference type="NCBI Taxonomy" id="2212470"/>
    <lineage>
        <taxon>Bacteria</taxon>
        <taxon>Candidatus Eiseniibacteriota</taxon>
    </lineage>
</organism>
<dbReference type="EMBL" id="DSQF01000003">
    <property type="protein sequence ID" value="HGZ42110.1"/>
    <property type="molecule type" value="Genomic_DNA"/>
</dbReference>
<dbReference type="PANTHER" id="PTHR39337:SF1">
    <property type="entry name" value="BLR5642 PROTEIN"/>
    <property type="match status" value="1"/>
</dbReference>
<sequence length="194" mass="19972">MSAPPRGRAAPDLEAPVTVFTVGHSTLTMGEFLALLAAHGVRGVADVRAVPRSRRHPQFEREALAAALAAAGVAYAHLPGLGGRRTPRPASPHTALTDPALRGYADHMATATFAAEVERLLALAAQRPTAALCAEADAARCHRSLLADALLARGARVTHLLGPAAAASHRLHPAARIAGGIPVYDGAALRLPGL</sequence>
<reference evidence="1" key="1">
    <citation type="journal article" date="2020" name="mSystems">
        <title>Genome- and Community-Level Interaction Insights into Carbon Utilization and Element Cycling Functions of Hydrothermarchaeota in Hydrothermal Sediment.</title>
        <authorList>
            <person name="Zhou Z."/>
            <person name="Liu Y."/>
            <person name="Xu W."/>
            <person name="Pan J."/>
            <person name="Luo Z.H."/>
            <person name="Li M."/>
        </authorList>
    </citation>
    <scope>NUCLEOTIDE SEQUENCE [LARGE SCALE GENOMIC DNA]</scope>
    <source>
        <strain evidence="1">SpSt-381</strain>
    </source>
</reference>
<gene>
    <name evidence="1" type="ORF">ENR23_01565</name>
</gene>